<dbReference type="Pfam" id="PF02933">
    <property type="entry name" value="CDC48_2"/>
    <property type="match status" value="1"/>
</dbReference>
<evidence type="ECO:0000256" key="2">
    <source>
        <dbReference type="ARBA" id="ARBA00022840"/>
    </source>
</evidence>
<dbReference type="Pfam" id="PF02359">
    <property type="entry name" value="CDC48_N"/>
    <property type="match status" value="1"/>
</dbReference>
<dbReference type="SMART" id="SM01073">
    <property type="entry name" value="CDC48_N"/>
    <property type="match status" value="1"/>
</dbReference>
<feature type="domain" description="AAA+ ATPase" evidence="4">
    <location>
        <begin position="515"/>
        <end position="653"/>
    </location>
</feature>
<comment type="caution">
    <text evidence="7">The sequence shown here is derived from an EMBL/GenBank/DDBJ whole genome shotgun (WGS) entry which is preliminary data.</text>
</comment>
<keyword evidence="2 3" id="KW-0067">ATP-binding</keyword>
<dbReference type="InterPro" id="IPR003960">
    <property type="entry name" value="ATPase_AAA_CS"/>
</dbReference>
<dbReference type="SUPFAM" id="SSF54585">
    <property type="entry name" value="Cdc48 domain 2-like"/>
    <property type="match status" value="1"/>
</dbReference>
<reference evidence="7 8" key="1">
    <citation type="submission" date="2021-04" db="EMBL/GenBank/DDBJ databases">
        <authorList>
            <person name="Pira H."/>
            <person name="Risdian C."/>
            <person name="Wink J."/>
        </authorList>
    </citation>
    <scope>NUCLEOTIDE SEQUENCE [LARGE SCALE GENOMIC DNA]</scope>
    <source>
        <strain evidence="7 8">DSM 107782</strain>
    </source>
</reference>
<dbReference type="SMART" id="SM01072">
    <property type="entry name" value="CDC48_2"/>
    <property type="match status" value="1"/>
</dbReference>
<evidence type="ECO:0000259" key="5">
    <source>
        <dbReference type="SMART" id="SM01072"/>
    </source>
</evidence>
<dbReference type="InterPro" id="IPR003338">
    <property type="entry name" value="CDC4_N-term_subdom"/>
</dbReference>
<comment type="similarity">
    <text evidence="3">Belongs to the AAA ATPase family.</text>
</comment>
<name>A0ABS7WJL6_9SPHN</name>
<dbReference type="EMBL" id="JAGSGB010000002">
    <property type="protein sequence ID" value="MBZ6378586.1"/>
    <property type="molecule type" value="Genomic_DNA"/>
</dbReference>
<dbReference type="InterPro" id="IPR041569">
    <property type="entry name" value="AAA_lid_3"/>
</dbReference>
<dbReference type="Gene3D" id="2.40.40.20">
    <property type="match status" value="1"/>
</dbReference>
<protein>
    <submittedName>
        <fullName evidence="7">CDC48 family AAA ATPase</fullName>
    </submittedName>
</protein>
<dbReference type="Gene3D" id="3.10.330.10">
    <property type="match status" value="1"/>
</dbReference>
<accession>A0ABS7WJL6</accession>
<dbReference type="NCBIfam" id="TIGR01243">
    <property type="entry name" value="CDC48"/>
    <property type="match status" value="1"/>
</dbReference>
<dbReference type="PANTHER" id="PTHR23077">
    <property type="entry name" value="AAA-FAMILY ATPASE"/>
    <property type="match status" value="1"/>
</dbReference>
<evidence type="ECO:0000313" key="7">
    <source>
        <dbReference type="EMBL" id="MBZ6378586.1"/>
    </source>
</evidence>
<gene>
    <name evidence="7" type="ORF">KCN53_08050</name>
</gene>
<dbReference type="SMART" id="SM00382">
    <property type="entry name" value="AAA"/>
    <property type="match status" value="2"/>
</dbReference>
<dbReference type="Pfam" id="PF00004">
    <property type="entry name" value="AAA"/>
    <property type="match status" value="2"/>
</dbReference>
<feature type="domain" description="CDC48" evidence="5">
    <location>
        <begin position="113"/>
        <end position="198"/>
    </location>
</feature>
<feature type="domain" description="CDC48 N-terminal subdomain" evidence="6">
    <location>
        <begin position="13"/>
        <end position="97"/>
    </location>
</feature>
<dbReference type="CDD" id="cd19503">
    <property type="entry name" value="RecA-like_CDC48_NLV2_r1-like"/>
    <property type="match status" value="1"/>
</dbReference>
<evidence type="ECO:0000256" key="3">
    <source>
        <dbReference type="RuleBase" id="RU003651"/>
    </source>
</evidence>
<dbReference type="InterPro" id="IPR004201">
    <property type="entry name" value="Cdc48_dom2"/>
</dbReference>
<keyword evidence="8" id="KW-1185">Reference proteome</keyword>
<dbReference type="InterPro" id="IPR027417">
    <property type="entry name" value="P-loop_NTPase"/>
</dbReference>
<dbReference type="PANTHER" id="PTHR23077:SF171">
    <property type="entry name" value="NUCLEAR VALOSIN-CONTAINING PROTEIN-LIKE"/>
    <property type="match status" value="1"/>
</dbReference>
<keyword evidence="1 3" id="KW-0547">Nucleotide-binding</keyword>
<dbReference type="InterPro" id="IPR029067">
    <property type="entry name" value="CDC48_domain_2-like_sf"/>
</dbReference>
<sequence>MSGMAERGDNKIKLQVANARSGDSGRGIARIPRQLLAELNIGEGAPVAIEGERLTTAIAVGPYDEDEGLDVIRLDGLLRANAGVSSGEYIALSRAEVKPATKVVFAPAQQDVRLSAQTDGLKRFFTGRPLTAGDVVATVGRQQAPIDPRIPPAMQQHLARRAYGLQEIRLTVVSVAPQGIVAIDENTEVELRSEYEPPKEGRRIDVTYDDIGGLGQTIDQVREMVELPLRHPELFQRLGVDPPKGVLLYGPPGTGKTRLARAVANESDAHFLQIAGPEIIGSQYGESEKKLREIFEEADQNAPSIIFIDEIDSIAPKRDEVRGEMERRLVATLLTLMDGIKPRQNTVVIAATNRPDAIDEALRRPGRFDREIIIGVPDQAGRQEILEIHTRGMPLAENVDLEELARTAYGFVGADLAALAREAAIEALRRMLPEIDLEADQIAPEVLEKLDVRREDFVSALKRVQPSALREIMIQAPDVSWDDIGGLDKVRQQLSEGIELPLKNPTAFRRLGIRPASGFLFYGPPGTGKTLLAKAVARESEANFISTKSSDLLSKWYGESEQQVSRLFARARQVAPAVIFIDEIDSLAPARGGGLGEPQVTERVVNTLLAEMDGLEELQSVVVVGATNRPTLLDPALLRPGRFDELVYIPVPEREGREKILGIQTKAMPLADDVDLASVAKRTERYTGADLSDLVRRAGLEALRREIRDAGHASVTMADFEIALDESRASITPETEREYEKMQSSLKQDAAAAQSIGFIAPKLRED</sequence>
<dbReference type="PROSITE" id="PS00674">
    <property type="entry name" value="AAA"/>
    <property type="match status" value="2"/>
</dbReference>
<evidence type="ECO:0000259" key="4">
    <source>
        <dbReference type="SMART" id="SM00382"/>
    </source>
</evidence>
<dbReference type="SUPFAM" id="SSF52540">
    <property type="entry name" value="P-loop containing nucleoside triphosphate hydrolases"/>
    <property type="match status" value="2"/>
</dbReference>
<evidence type="ECO:0000256" key="1">
    <source>
        <dbReference type="ARBA" id="ARBA00022741"/>
    </source>
</evidence>
<dbReference type="InterPro" id="IPR003593">
    <property type="entry name" value="AAA+_ATPase"/>
</dbReference>
<dbReference type="Pfam" id="PF17862">
    <property type="entry name" value="AAA_lid_3"/>
    <property type="match status" value="2"/>
</dbReference>
<dbReference type="InterPro" id="IPR009010">
    <property type="entry name" value="Asp_de-COase-like_dom_sf"/>
</dbReference>
<dbReference type="InterPro" id="IPR005938">
    <property type="entry name" value="AAA_ATPase_CDC48"/>
</dbReference>
<feature type="domain" description="AAA+ ATPase" evidence="4">
    <location>
        <begin position="242"/>
        <end position="378"/>
    </location>
</feature>
<dbReference type="InterPro" id="IPR050168">
    <property type="entry name" value="AAA_ATPase_domain"/>
</dbReference>
<proteinExistence type="inferred from homology"/>
<organism evidence="7 8">
    <name type="scientific">Pacificimonas aurantium</name>
    <dbReference type="NCBI Taxonomy" id="1250540"/>
    <lineage>
        <taxon>Bacteria</taxon>
        <taxon>Pseudomonadati</taxon>
        <taxon>Pseudomonadota</taxon>
        <taxon>Alphaproteobacteria</taxon>
        <taxon>Sphingomonadales</taxon>
        <taxon>Sphingosinicellaceae</taxon>
        <taxon>Pacificimonas</taxon>
    </lineage>
</organism>
<dbReference type="Gene3D" id="1.10.8.60">
    <property type="match status" value="2"/>
</dbReference>
<evidence type="ECO:0000313" key="8">
    <source>
        <dbReference type="Proteomes" id="UP000824621"/>
    </source>
</evidence>
<dbReference type="Proteomes" id="UP000824621">
    <property type="component" value="Unassembled WGS sequence"/>
</dbReference>
<dbReference type="InterPro" id="IPR003959">
    <property type="entry name" value="ATPase_AAA_core"/>
</dbReference>
<evidence type="ECO:0000259" key="6">
    <source>
        <dbReference type="SMART" id="SM01073"/>
    </source>
</evidence>
<dbReference type="Gene3D" id="3.40.50.300">
    <property type="entry name" value="P-loop containing nucleotide triphosphate hydrolases"/>
    <property type="match status" value="2"/>
</dbReference>
<dbReference type="SUPFAM" id="SSF50692">
    <property type="entry name" value="ADC-like"/>
    <property type="match status" value="1"/>
</dbReference>